<name>A0ACA9SKW3_9GLOM</name>
<organism evidence="1 2">
    <name type="scientific">Racocetra persica</name>
    <dbReference type="NCBI Taxonomy" id="160502"/>
    <lineage>
        <taxon>Eukaryota</taxon>
        <taxon>Fungi</taxon>
        <taxon>Fungi incertae sedis</taxon>
        <taxon>Mucoromycota</taxon>
        <taxon>Glomeromycotina</taxon>
        <taxon>Glomeromycetes</taxon>
        <taxon>Diversisporales</taxon>
        <taxon>Gigasporaceae</taxon>
        <taxon>Racocetra</taxon>
    </lineage>
</organism>
<keyword evidence="2" id="KW-1185">Reference proteome</keyword>
<feature type="non-terminal residue" evidence="1">
    <location>
        <position position="96"/>
    </location>
</feature>
<evidence type="ECO:0000313" key="1">
    <source>
        <dbReference type="EMBL" id="CAG8840043.1"/>
    </source>
</evidence>
<sequence length="96" mass="10993">LFIAWLTKIDGKPFKVESINNCYAALVCYLRENSSILGKVNIWDKYIFSRTIQVLDGKMRSLQDEGYGDTDKSDSLIPNEIVSCLNHEYLSINNNE</sequence>
<evidence type="ECO:0000313" key="2">
    <source>
        <dbReference type="Proteomes" id="UP000789920"/>
    </source>
</evidence>
<dbReference type="Proteomes" id="UP000789920">
    <property type="component" value="Unassembled WGS sequence"/>
</dbReference>
<accession>A0ACA9SKW3</accession>
<dbReference type="EMBL" id="CAJVQC010125555">
    <property type="protein sequence ID" value="CAG8840043.1"/>
    <property type="molecule type" value="Genomic_DNA"/>
</dbReference>
<feature type="non-terminal residue" evidence="1">
    <location>
        <position position="1"/>
    </location>
</feature>
<reference evidence="1" key="1">
    <citation type="submission" date="2021-06" db="EMBL/GenBank/DDBJ databases">
        <authorList>
            <person name="Kallberg Y."/>
            <person name="Tangrot J."/>
            <person name="Rosling A."/>
        </authorList>
    </citation>
    <scope>NUCLEOTIDE SEQUENCE</scope>
    <source>
        <strain evidence="1">MA461A</strain>
    </source>
</reference>
<gene>
    <name evidence="1" type="ORF">RPERSI_LOCUS31277</name>
</gene>
<proteinExistence type="predicted"/>
<comment type="caution">
    <text evidence="1">The sequence shown here is derived from an EMBL/GenBank/DDBJ whole genome shotgun (WGS) entry which is preliminary data.</text>
</comment>
<protein>
    <submittedName>
        <fullName evidence="1">15454_t:CDS:1</fullName>
    </submittedName>
</protein>